<dbReference type="AlphaFoldDB" id="K9X808"/>
<evidence type="ECO:0000313" key="1">
    <source>
        <dbReference type="EMBL" id="AFZ28588.1"/>
    </source>
</evidence>
<keyword evidence="1" id="KW-0614">Plasmid</keyword>
<reference evidence="1 2" key="1">
    <citation type="submission" date="2012-06" db="EMBL/GenBank/DDBJ databases">
        <title>Finished plasmid 2 of genome of Cylindrospermum stagnale PCC 7417.</title>
        <authorList>
            <consortium name="US DOE Joint Genome Institute"/>
            <person name="Gugger M."/>
            <person name="Coursin T."/>
            <person name="Rippka R."/>
            <person name="Tandeau De Marsac N."/>
            <person name="Huntemann M."/>
            <person name="Wei C.-L."/>
            <person name="Han J."/>
            <person name="Detter J.C."/>
            <person name="Han C."/>
            <person name="Tapia R."/>
            <person name="Davenport K."/>
            <person name="Daligault H."/>
            <person name="Erkkila T."/>
            <person name="Gu W."/>
            <person name="Munk A.C.C."/>
            <person name="Teshima H."/>
            <person name="Xu Y."/>
            <person name="Chain P."/>
            <person name="Chen A."/>
            <person name="Krypides N."/>
            <person name="Mavromatis K."/>
            <person name="Markowitz V."/>
            <person name="Szeto E."/>
            <person name="Ivanova N."/>
            <person name="Mikhailova N."/>
            <person name="Ovchinnikova G."/>
            <person name="Pagani I."/>
            <person name="Pati A."/>
            <person name="Goodwin L."/>
            <person name="Peters L."/>
            <person name="Pitluck S."/>
            <person name="Woyke T."/>
            <person name="Kerfeld C."/>
        </authorList>
    </citation>
    <scope>NUCLEOTIDE SEQUENCE [LARGE SCALE GENOMIC DNA]</scope>
    <source>
        <strain evidence="1 2">PCC 7417</strain>
        <plasmid evidence="2">Plasmid pCYLST.02</plasmid>
    </source>
</reference>
<dbReference type="EMBL" id="CP003644">
    <property type="protein sequence ID" value="AFZ28588.1"/>
    <property type="molecule type" value="Genomic_DNA"/>
</dbReference>
<dbReference type="KEGG" id="csg:Cylst_6368"/>
<gene>
    <name evidence="1" type="ORF">Cylst_6368</name>
</gene>
<name>K9X808_9NOST</name>
<accession>K9X808</accession>
<geneLocation type="plasmid" evidence="1 2">
    <name>pCYLST.02</name>
</geneLocation>
<sequence>MTHNLQDLADKRDALLLAEVAMWLHMLGKFHKDFLNDPNSGIDIQIPTDLTANFTQLDNLLQDSSWSGSIWNQLGITELQGSSLSFFNFIEKHRDPDPAKIVQGLLRLIHDSHGRGSGIEKGVLNRFAVSQVGKVYLSTAFGTESKAIDLKQTEWHKFYTFLQTHIQILENSLTVPKYDWKGFRKYFISQLESYFRQTVAETRRPLSDVSLFDQTSASVAFLKAALAQNLLAGWKEPVTDIIKDKYYWRVLKVGLDGLAFWGDSVRIGDLLARKELIGKALDLVQRVIEEQYPLGLEIYRDENGSVFIVPDIADLLNWKTKSGCLLCEYLQRIANFQFKGEARWVLKLSDHTRDTLKFGRLATSKPNKLSANDKTIASHWNIQEKQDICPICSLRPIGSSNKALKLKVCDVCYQRRTNRAKAWTKNLHTTIWIDEVADTNGRLALIVGRFELESWLTGEAFNSIVSSDPQSQIWKEPKGSKQHNFDYQNLLNEIQNALSKKPENKRQFVSNTLLDGLVSKNSRGLRKGQNPPLLQPFYNLQVTDTDLGEGRTSEDPYLLALAMMRQNPSFARLRRVWETTQKFWQEIIADVPDTQLSKVKCRLNIQVKTSEISRLKLVNFGNYDLVLKNAKLSVLLWDDRLITTDNLCYVAKQLNTFSDNKESENINRSLDSTIAAEFVRSHLNNQQVSIEEPTGYGNPNKLGGQLDINSNDITLDFTECTPVIQILAEPRTFMALVPAEKSLEVINTIQTKYDREMGKVRNRLPLHLGVVYFHRRTPLRAALDAGRQMLTYKSPTDKQLWHVQSTYTGQLPKEKAKLANGTKQFDQTITLTLTQDERSITWHVPAKMGDGNTPDNWYPYVFLETNDDDSKVKTERNRAIKSQRPGTTEPCWLVHPGDLKKGDQIYFTPSTFDFEYLDSTARRFEIHYDKEGRRPRQTRPFYLEDLDRFQTLWEIMKNLQTSQCHQVIYTIEATREMWYGQNEQESWTDAVFKQFVTDTLTNAAWPKDKKWPTFSDKERQQLIDAGVRGELADLAELYMKILKEQ</sequence>
<proteinExistence type="predicted"/>
<dbReference type="OrthoDB" id="9792861at2"/>
<keyword evidence="2" id="KW-1185">Reference proteome</keyword>
<dbReference type="HOGENOM" id="CLU_007515_0_0_3"/>
<evidence type="ECO:0000313" key="2">
    <source>
        <dbReference type="Proteomes" id="UP000010475"/>
    </source>
</evidence>
<dbReference type="InterPro" id="IPR014055">
    <property type="entry name" value="CRISPR-assoc_prot_Csx11"/>
</dbReference>
<dbReference type="eggNOG" id="COG1353">
    <property type="taxonomic scope" value="Bacteria"/>
</dbReference>
<dbReference type="NCBIfam" id="TIGR02682">
    <property type="entry name" value="cas_csx11"/>
    <property type="match status" value="1"/>
</dbReference>
<dbReference type="Proteomes" id="UP000010475">
    <property type="component" value="Plasmid pCYLST.02"/>
</dbReference>
<protein>
    <submittedName>
        <fullName evidence="1">CRISPR-associated protein, Csx11 family</fullName>
    </submittedName>
</protein>
<organism evidence="1 2">
    <name type="scientific">Cylindrospermum stagnale PCC 7417</name>
    <dbReference type="NCBI Taxonomy" id="56107"/>
    <lineage>
        <taxon>Bacteria</taxon>
        <taxon>Bacillati</taxon>
        <taxon>Cyanobacteriota</taxon>
        <taxon>Cyanophyceae</taxon>
        <taxon>Nostocales</taxon>
        <taxon>Nostocaceae</taxon>
        <taxon>Cylindrospermum</taxon>
    </lineage>
</organism>
<dbReference type="RefSeq" id="WP_015186485.1">
    <property type="nucleotide sequence ID" value="NC_019744.1"/>
</dbReference>
<dbReference type="PATRIC" id="fig|56107.3.peg.7390"/>